<protein>
    <submittedName>
        <fullName evidence="2">Uncharacterized protein</fullName>
    </submittedName>
</protein>
<dbReference type="Proteomes" id="UP000441399">
    <property type="component" value="Unassembled WGS sequence"/>
</dbReference>
<evidence type="ECO:0000256" key="1">
    <source>
        <dbReference type="SAM" id="MobiDB-lite"/>
    </source>
</evidence>
<reference evidence="2 3" key="1">
    <citation type="submission" date="2019-11" db="EMBL/GenBank/DDBJ databases">
        <authorList>
            <person name="Holert J."/>
        </authorList>
    </citation>
    <scope>NUCLEOTIDE SEQUENCE [LARGE SCALE GENOMIC DNA]</scope>
    <source>
        <strain evidence="2">SB11_3</strain>
    </source>
</reference>
<dbReference type="EMBL" id="CACSIO010000023">
    <property type="protein sequence ID" value="CAA0116767.1"/>
    <property type="molecule type" value="Genomic_DNA"/>
</dbReference>
<feature type="region of interest" description="Disordered" evidence="1">
    <location>
        <begin position="1358"/>
        <end position="1385"/>
    </location>
</feature>
<accession>A0A5S9QEB2</accession>
<proteinExistence type="predicted"/>
<gene>
    <name evidence="2" type="ORF">OPDIPICF_01923</name>
</gene>
<organism evidence="2 3">
    <name type="scientific">BD1-7 clade bacterium</name>
    <dbReference type="NCBI Taxonomy" id="2029982"/>
    <lineage>
        <taxon>Bacteria</taxon>
        <taxon>Pseudomonadati</taxon>
        <taxon>Pseudomonadota</taxon>
        <taxon>Gammaproteobacteria</taxon>
        <taxon>Cellvibrionales</taxon>
        <taxon>Spongiibacteraceae</taxon>
        <taxon>BD1-7 clade</taxon>
    </lineage>
</organism>
<name>A0A5S9QEB2_9GAMM</name>
<dbReference type="OrthoDB" id="580741at2"/>
<keyword evidence="3" id="KW-1185">Reference proteome</keyword>
<feature type="compositionally biased region" description="Basic and acidic residues" evidence="1">
    <location>
        <begin position="1358"/>
        <end position="1379"/>
    </location>
</feature>
<evidence type="ECO:0000313" key="3">
    <source>
        <dbReference type="Proteomes" id="UP000441399"/>
    </source>
</evidence>
<evidence type="ECO:0000313" key="2">
    <source>
        <dbReference type="EMBL" id="CAA0116767.1"/>
    </source>
</evidence>
<sequence>MSASTYVLNGTDKTTDIRINGGNYQSMSALNLQTGSLDQTTKFLLDRNPAPGTLGLGENEVIVKINGTITTYTVTLADSILITFDVQLIVFENTIEPKNTISTEGFTVTLTSQSNATLAISEAQQTTRCVRHLNAFATSAAETLQFTRIATNEKAALYQSDLNPTKSGTLAFTFFYRFADGSDAPEVLSLQASYDDKGAYVFTDDNIASESLLTELNSVLTSDSLGYSRVAWRRNNDDYNVIQVSVVAAIVANANFEIGTWNLLLGERATLTLEAETQSIVIQNVSGEQNLVVQVKETGVPQPVGSNPSEVLIPLAGDQRGSMILAWDWGHYSLSQHYGGSQRLFFGNSTEKAEVAQYPLFIPAPDPGPFAEIDLYFHVYLQPLAELDDNRTRFSLDLQQENKLTAHYLSTTTNTPVSLTPDSNAAMTAGFGWAINAGDEASDRYLCPVGAYAVVGDGAEKRLQIRGGVSGTEYVLVEANDVLTFKSRQPAFAQGYTPDGSAPVKLDDTLTTSWVEVSLRQQQATADGTLIDTSYCAQSSASTYFGAELNPSYQYPIAVGASLLRFSEPTDLTLFPMLPYGGVFYSDADQGIESPNPDLSADNLDAIEQQLIAPLRRSTLQPFFDAVYGPIFFDTSTSTALEGGYARTPLGLVAGLNTSVAAPTPAGTIKDIILATSPQIQNQRLVLTANDSGVVNPVFSNNTLNDTLFMVATDADALAPFANEIKLGDFTYEVNLGNQTNQAIAIFKFIPGVSARTLINDTYAWTSLTGDTPDADVQKRLQAYIQAADEGGDLFEAFRQMIDNPNWNGLLIFNCPLDYQALPLDIQILLGGICGQLRAHHFGVNINRVGADGANVEYSSLFSVINYESIFGDCNPPSQTGDPSFQVLKLNVRYANSKLAVFDSQIAFSIQRLFESQVTLSVCPPTDYKDTGTIVIDGVYTLNEDGTGSLVFATTDLRSYTYDADSDTYTPLTAQSVTNAALVPVTRKVGTGDCTTIAKSAFRIDGLLAFQADVGGDLFSFGVVADGVPSEGLAITAYAFDMDTCIKSDNTAEILGTIAANIDNLKVDQVLTKARENSFDETFPSQIQSLISTPDGLTPARTGDWQVSVSGSDFDASPRFSLVFDVPMGILGMLLSTKTDLTARIMIGWDPQGKDNKQVGAVLQLPSEVAGPGGFEFQGIISTSFERVDLNRITLSSGTGGDDVKVYALYFVYFQGSLLNLLFNYDLSPKDLGFFGGPTDPGGSNSLFFVGKSTGKDWKGPTMSVTLEDVPSAFLGRSYEIKTDPTNPNVISDAYDKLNPLVEKTVEEFINIVYANRSLYNADAGIAFGLQFDFKSLALTALLHDSSFYGAQIKITPSKDKKGDDSTKKVANDSHRELNHIPITPNSDNASVILAEDSDGEEKKGFLDQVEGLTFTIIYRKVSDQVGVWSADIYLNLGTINIGTFSLSLPNFSVSIWTNGDWRFAIGWPFTGSNAHPITIQFQAGPIPVIGQAGFYLGKLSSAAAPDQFGDEFNLIWSFGAGVSGGVGKKFKEGPLSAEASVMLSLIPQGFLASFDGKMTDDGVDYWWWGIGLSLTGKVGGKVDFKIIVVQVSLTISVNLAFAIETAHKTPLTMNVTVEAKASIKIVFVKISFSFKTKLDLFTFTFGNGPTASLSGPTPQAAAALFNSSVLTREAIHHIRQTGDNTPHNYRAPGPAFTFDINTTTPETIVVDFLLQTTSISQDGSTWAPQGVATLVLESGDQASPFGKLSKGLAQWLVSSYGGDGSFDSQLAATAAALEEGRFNDAVESALSEMFVFAISAADYSAETATVGMVMPTSLVIAYNNTSTLANPLHACLADNRLPGNYEQMVHAYFEHGRSDLNIKATEDGDGSIAQTLFDGYFVVLSQQLIQLLIETGAPDLDTALSEISLSDLGGFVSRFIMGGVRLPDPTDPNVLTALYLLTSQQFGLQKSGDNWVLDAAIKETGDTPDWITVASDTTSRLDDSMVHTIGPQSQPWTIEALPPLALETPHYPINNNTNWQKGDGVERIINLLSEDIKQGIFDWQNAQSNDGGPWLSLVLQSGDDTGGQADLSAPGTPWEASAALSLSVELAGIPDGSGEPGAILPNIFSILGTNEADRTLLQDLLDDVEAGLAAIDFADLLASASRGNWESTKAPEVLVRTDLSTNSLPPAMTTDDGEGGTQGCANYAKPAEGGDELIRFLRLIWEVSVNHSTGFFLQVDGLDLSQFETGPANFTLLIGFGETGSTVAAKGYQNALVGKKPDADTGIFATLASDDDGTPIQAYVSAYPGGDVGWNISWQDAPDEAAADSGDYLLSLYQMASYRIEAINDKPVDNPWSRPLNAENTTPEGSDQTQWNFHTVISNDQLNTSGNRYASVGDTINVAISMEDVFGNSLPDSMVRTIDLDIVYNDNIQGISDWPGSQASYVITNDKGVILSLNLAFDPTIVQDSDGNVDPDQLARTVEQYALIKDQLMDPNMNAGISTAEILNSGLIIKQIDQSTVISGLVAYIDGISAWLATGTTGTAPAASILSAFLEKDYPTNWPGDLQQLTVSLALTRDHVTDDIAEKMPDVRHVSTPVQPVEQASTEEDPSGLTSFADNFELAYFPFDGSQGVIKVATGTDNDITSQTFGRRSIWIQRWSDNQGTSVKILNDDDHPPIFYAPPPLSTQLITRTVDDLRNYSDPDNWTPHSQVFSSIDLDVWGENFLAMVETLFSPTKSTATADASTPQTPLYDPFVANKESLAESVSSSIEYVYDEAEGTGDPSSARETWRQALLRTLNNDYGFSTLTQLEALVKLNGEIEPDGDPNNPPLLFGAVEAAGGSDDKALPYALTPATLPLTQGTNWLNTLVSARDPSAQRAFTLDLDYQVNQIEHHRDGLAAKCGYTPSNWLTFILQQNPAEMPQGQDNTLTQPIGTTRIPIPLRTYPPLPKLLQAAATKSAEITTIADAMTWNLDLTIERSNADQDTLNLLLSFNEQQNAFDSETPTLMQSIDRSAPKDLVEALARFEYEYPQLAPYIDAIVTNPTDQSIAAMQEFSSLIGNVATAWASWVSPQALTANTLSAKAGGDPEVWHFAIQDVENSTDLQVKASWSIGDSAPPWPTIEGYSLSASPDANTAIYTPDSDRLQTLKVSWRNFYVLDYQNVVPQAYTERNRNLALPPQDTNPNFIYRTETVSWPTPIVPLLVGETVMTYPSGDSLSSAINTMLLSMMTPPEGSQTNGSSTQLAYESAIEYRYAVMANKGDTTYAQLPVFLLEQTVSNDETSTAAKAIADNLKLWQQNTQASSTSSSLKFVPTVFATTIVSDSDRLPLVQFAGLAINIPDDKSWWD</sequence>